<evidence type="ECO:0000313" key="2">
    <source>
        <dbReference type="Proteomes" id="UP001054945"/>
    </source>
</evidence>
<dbReference type="AlphaFoldDB" id="A0AAV4P5L6"/>
<proteinExistence type="predicted"/>
<dbReference type="Proteomes" id="UP001054945">
    <property type="component" value="Unassembled WGS sequence"/>
</dbReference>
<name>A0AAV4P5L6_CAEEX</name>
<gene>
    <name evidence="1" type="ORF">CEXT_387171</name>
</gene>
<evidence type="ECO:0000313" key="1">
    <source>
        <dbReference type="EMBL" id="GIX92319.1"/>
    </source>
</evidence>
<protein>
    <submittedName>
        <fullName evidence="1">Uncharacterized protein</fullName>
    </submittedName>
</protein>
<dbReference type="EMBL" id="BPLR01004114">
    <property type="protein sequence ID" value="GIX92319.1"/>
    <property type="molecule type" value="Genomic_DNA"/>
</dbReference>
<sequence>MGIGRTKSADKPDCLTLCCCERDNNEPMVATEPMASTLAEPMVATRNIKPKPLFSNLSIRTSSFSGINT</sequence>
<comment type="caution">
    <text evidence="1">The sequence shown here is derived from an EMBL/GenBank/DDBJ whole genome shotgun (WGS) entry which is preliminary data.</text>
</comment>
<organism evidence="1 2">
    <name type="scientific">Caerostris extrusa</name>
    <name type="common">Bark spider</name>
    <name type="synonym">Caerostris bankana</name>
    <dbReference type="NCBI Taxonomy" id="172846"/>
    <lineage>
        <taxon>Eukaryota</taxon>
        <taxon>Metazoa</taxon>
        <taxon>Ecdysozoa</taxon>
        <taxon>Arthropoda</taxon>
        <taxon>Chelicerata</taxon>
        <taxon>Arachnida</taxon>
        <taxon>Araneae</taxon>
        <taxon>Araneomorphae</taxon>
        <taxon>Entelegynae</taxon>
        <taxon>Araneoidea</taxon>
        <taxon>Araneidae</taxon>
        <taxon>Caerostris</taxon>
    </lineage>
</organism>
<reference evidence="1 2" key="1">
    <citation type="submission" date="2021-06" db="EMBL/GenBank/DDBJ databases">
        <title>Caerostris extrusa draft genome.</title>
        <authorList>
            <person name="Kono N."/>
            <person name="Arakawa K."/>
        </authorList>
    </citation>
    <scope>NUCLEOTIDE SEQUENCE [LARGE SCALE GENOMIC DNA]</scope>
</reference>
<keyword evidence="2" id="KW-1185">Reference proteome</keyword>
<accession>A0AAV4P5L6</accession>